<reference evidence="2 3" key="1">
    <citation type="submission" date="2019-07" db="EMBL/GenBank/DDBJ databases">
        <title>Genomic Encyclopedia of Archaeal and Bacterial Type Strains, Phase II (KMG-II): from individual species to whole genera.</title>
        <authorList>
            <person name="Goeker M."/>
        </authorList>
    </citation>
    <scope>NUCLEOTIDE SEQUENCE [LARGE SCALE GENOMIC DNA]</scope>
    <source>
        <strain evidence="2 3">ATCC BAA-1854</strain>
    </source>
</reference>
<dbReference type="AlphaFoldDB" id="A0A562TS27"/>
<dbReference type="Gene3D" id="3.40.50.2000">
    <property type="entry name" value="Glycogen Phosphorylase B"/>
    <property type="match status" value="1"/>
</dbReference>
<name>A0A562TS27_9SPHI</name>
<dbReference type="Proteomes" id="UP000317010">
    <property type="component" value="Unassembled WGS sequence"/>
</dbReference>
<evidence type="ECO:0000313" key="3">
    <source>
        <dbReference type="Proteomes" id="UP000317010"/>
    </source>
</evidence>
<keyword evidence="3" id="KW-1185">Reference proteome</keyword>
<gene>
    <name evidence="2" type="ORF">JN11_04079</name>
</gene>
<feature type="domain" description="Spore protein YkvP/CgeB glycosyl transferase-like" evidence="1">
    <location>
        <begin position="245"/>
        <end position="389"/>
    </location>
</feature>
<protein>
    <submittedName>
        <fullName evidence="2">Glycosyltransferase involved in cell wall biosynthesis</fullName>
    </submittedName>
</protein>
<keyword evidence="2" id="KW-0808">Transferase</keyword>
<evidence type="ECO:0000313" key="2">
    <source>
        <dbReference type="EMBL" id="TWI96345.1"/>
    </source>
</evidence>
<evidence type="ECO:0000259" key="1">
    <source>
        <dbReference type="Pfam" id="PF13524"/>
    </source>
</evidence>
<organism evidence="2 3">
    <name type="scientific">Mucilaginibacter frigoritolerans</name>
    <dbReference type="NCBI Taxonomy" id="652788"/>
    <lineage>
        <taxon>Bacteria</taxon>
        <taxon>Pseudomonadati</taxon>
        <taxon>Bacteroidota</taxon>
        <taxon>Sphingobacteriia</taxon>
        <taxon>Sphingobacteriales</taxon>
        <taxon>Sphingobacteriaceae</taxon>
        <taxon>Mucilaginibacter</taxon>
    </lineage>
</organism>
<dbReference type="InterPro" id="IPR055259">
    <property type="entry name" value="YkvP/CgeB_Glyco_trans-like"/>
</dbReference>
<dbReference type="Pfam" id="PF13524">
    <property type="entry name" value="Glyco_trans_1_2"/>
    <property type="match status" value="1"/>
</dbReference>
<dbReference type="OrthoDB" id="9816564at2"/>
<comment type="caution">
    <text evidence="2">The sequence shown here is derived from an EMBL/GenBank/DDBJ whole genome shotgun (WGS) entry which is preliminary data.</text>
</comment>
<dbReference type="RefSeq" id="WP_144915457.1">
    <property type="nucleotide sequence ID" value="NZ_VLLI01000013.1"/>
</dbReference>
<dbReference type="EMBL" id="VLLI01000013">
    <property type="protein sequence ID" value="TWI96345.1"/>
    <property type="molecule type" value="Genomic_DNA"/>
</dbReference>
<accession>A0A562TS27</accession>
<proteinExistence type="predicted"/>
<dbReference type="SUPFAM" id="SSF53756">
    <property type="entry name" value="UDP-Glycosyltransferase/glycogen phosphorylase"/>
    <property type="match status" value="1"/>
</dbReference>
<dbReference type="GO" id="GO:0016740">
    <property type="term" value="F:transferase activity"/>
    <property type="evidence" value="ECO:0007669"/>
    <property type="project" value="UniProtKB-KW"/>
</dbReference>
<sequence>MSLKDQNIIIFSQMQFDGRLESTIYTMAKHLAKDNFVYYVDRPYTWRDYIQFRKTPGFLIRKPHFFSASNCLIDTEIPNLKIVISPPVPSINMLPEGKLYRLAIKLNEWIVGNRLKKLIKNRSIKNYIFINSYNFSYPSLHQFLKPALTVYHCVDPIVEPYQTKHGLISEDILVKNVDMVISTSKELRNKKALLNKNSFFVPNAANISHSLKALDAQLDVDAILTGIPKPIIGYFGAIERRIDYDLVRKLLKTNPDKSFVFIGPIDTYYLTANDYKEPNMYMKGAVPYEQMPAVLKGFDVAIIPFKKDEVSNNIFPLKLFEYLGSGRPVVSTNFNTDLADFTHNTVSFCETAEEFSTALNVALDDNKSHKQKRLDVAADNTWEHRIIEIKDLLKANLDKKDNTGNSD</sequence>